<keyword evidence="2" id="KW-1185">Reference proteome</keyword>
<protein>
    <submittedName>
        <fullName evidence="1">Uncharacterized protein</fullName>
    </submittedName>
</protein>
<dbReference type="AlphaFoldDB" id="A0A158K5Z3"/>
<evidence type="ECO:0000313" key="2">
    <source>
        <dbReference type="Proteomes" id="UP000054770"/>
    </source>
</evidence>
<name>A0A158K5Z3_9BURK</name>
<reference evidence="1" key="1">
    <citation type="submission" date="2016-01" db="EMBL/GenBank/DDBJ databases">
        <authorList>
            <person name="Peeters C."/>
        </authorList>
    </citation>
    <scope>NUCLEOTIDE SEQUENCE [LARGE SCALE GENOMIC DNA]</scope>
    <source>
        <strain evidence="1">LMG 22940</strain>
    </source>
</reference>
<accession>A0A158K5Z3</accession>
<proteinExistence type="predicted"/>
<dbReference type="Proteomes" id="UP000054770">
    <property type="component" value="Unassembled WGS sequence"/>
</dbReference>
<sequence>MKKTPDPLDGESAGALVTLAAHPTEVLPSPRAAFAGSDNPRHLRAIARLRVRSQTREAIDRATGCSNGPDLVAELRRHHLGIPCTSIPCYDRDGREVQRGVYHLMYADRRKLARWLSRVCIQGSKGLS</sequence>
<comment type="caution">
    <text evidence="1">The sequence shown here is derived from an EMBL/GenBank/DDBJ whole genome shotgun (WGS) entry which is preliminary data.</text>
</comment>
<dbReference type="EMBL" id="FCON02000066">
    <property type="protein sequence ID" value="SAL76536.1"/>
    <property type="molecule type" value="Genomic_DNA"/>
</dbReference>
<dbReference type="RefSeq" id="WP_235028491.1">
    <property type="nucleotide sequence ID" value="NZ_FCON02000066.1"/>
</dbReference>
<organism evidence="1 2">
    <name type="scientific">Caballeronia choica</name>
    <dbReference type="NCBI Taxonomy" id="326476"/>
    <lineage>
        <taxon>Bacteria</taxon>
        <taxon>Pseudomonadati</taxon>
        <taxon>Pseudomonadota</taxon>
        <taxon>Betaproteobacteria</taxon>
        <taxon>Burkholderiales</taxon>
        <taxon>Burkholderiaceae</taxon>
        <taxon>Caballeronia</taxon>
    </lineage>
</organism>
<evidence type="ECO:0000313" key="1">
    <source>
        <dbReference type="EMBL" id="SAL76536.1"/>
    </source>
</evidence>
<gene>
    <name evidence="1" type="ORF">AWB68_05007</name>
</gene>